<organism evidence="6 7">
    <name type="scientific">Alteromonas macleodii</name>
    <name type="common">Pseudoalteromonas macleodii</name>
    <dbReference type="NCBI Taxonomy" id="28108"/>
    <lineage>
        <taxon>Bacteria</taxon>
        <taxon>Pseudomonadati</taxon>
        <taxon>Pseudomonadota</taxon>
        <taxon>Gammaproteobacteria</taxon>
        <taxon>Alteromonadales</taxon>
        <taxon>Alteromonadaceae</taxon>
        <taxon>Alteromonas/Salinimonas group</taxon>
        <taxon>Alteromonas</taxon>
    </lineage>
</organism>
<comment type="pathway">
    <text evidence="4">Nitrogen metabolism; urea degradation; CO(2) and NH(3) from urea (urease route): step 1/1.</text>
</comment>
<evidence type="ECO:0000313" key="7">
    <source>
        <dbReference type="Proteomes" id="UP000063991"/>
    </source>
</evidence>
<dbReference type="Proteomes" id="UP000063991">
    <property type="component" value="Chromosome"/>
</dbReference>
<dbReference type="HAMAP" id="MF_00739">
    <property type="entry name" value="Urease_gamma"/>
    <property type="match status" value="1"/>
</dbReference>
<dbReference type="EC" id="3.5.1.5" evidence="4 5"/>
<keyword evidence="1 4" id="KW-0963">Cytoplasm</keyword>
<dbReference type="GO" id="GO:0016151">
    <property type="term" value="F:nickel cation binding"/>
    <property type="evidence" value="ECO:0007669"/>
    <property type="project" value="InterPro"/>
</dbReference>
<dbReference type="SUPFAM" id="SSF54111">
    <property type="entry name" value="Urease, gamma-subunit"/>
    <property type="match status" value="1"/>
</dbReference>
<evidence type="ECO:0000256" key="1">
    <source>
        <dbReference type="ARBA" id="ARBA00022490"/>
    </source>
</evidence>
<comment type="subunit">
    <text evidence="4">Heterotrimer of UreA (gamma), UreB (beta) and UreC (alpha) subunits. Three heterotrimers associate to form the active enzyme.</text>
</comment>
<dbReference type="Gene3D" id="3.30.280.10">
    <property type="entry name" value="Urease, gamma-like subunit"/>
    <property type="match status" value="1"/>
</dbReference>
<accession>A0A126Q2E2</accession>
<comment type="similarity">
    <text evidence="4 5">Belongs to the urease gamma subunit family.</text>
</comment>
<comment type="catalytic activity">
    <reaction evidence="3 4 5">
        <text>urea + 2 H2O + H(+) = hydrogencarbonate + 2 NH4(+)</text>
        <dbReference type="Rhea" id="RHEA:20557"/>
        <dbReference type="ChEBI" id="CHEBI:15377"/>
        <dbReference type="ChEBI" id="CHEBI:15378"/>
        <dbReference type="ChEBI" id="CHEBI:16199"/>
        <dbReference type="ChEBI" id="CHEBI:17544"/>
        <dbReference type="ChEBI" id="CHEBI:28938"/>
        <dbReference type="EC" id="3.5.1.5"/>
    </reaction>
</comment>
<proteinExistence type="inferred from homology"/>
<dbReference type="NCBIfam" id="TIGR00193">
    <property type="entry name" value="urease_gam"/>
    <property type="match status" value="1"/>
</dbReference>
<dbReference type="NCBIfam" id="NF009712">
    <property type="entry name" value="PRK13241.1"/>
    <property type="match status" value="1"/>
</dbReference>
<dbReference type="Pfam" id="PF00547">
    <property type="entry name" value="Urease_gamma"/>
    <property type="match status" value="1"/>
</dbReference>
<dbReference type="PANTHER" id="PTHR33569:SF1">
    <property type="entry name" value="UREASE"/>
    <property type="match status" value="1"/>
</dbReference>
<dbReference type="InterPro" id="IPR050069">
    <property type="entry name" value="Urease_subunit"/>
</dbReference>
<dbReference type="GO" id="GO:0043419">
    <property type="term" value="P:urea catabolic process"/>
    <property type="evidence" value="ECO:0007669"/>
    <property type="project" value="UniProtKB-UniRule"/>
</dbReference>
<dbReference type="InterPro" id="IPR012010">
    <property type="entry name" value="Urease_gamma"/>
</dbReference>
<dbReference type="InterPro" id="IPR036463">
    <property type="entry name" value="Urease_gamma_sf"/>
</dbReference>
<dbReference type="SMR" id="A0A126Q2E2"/>
<protein>
    <recommendedName>
        <fullName evidence="4 5">Urease subunit gamma</fullName>
        <ecNumber evidence="4 5">3.5.1.5</ecNumber>
    </recommendedName>
    <alternativeName>
        <fullName evidence="4">Urea amidohydrolase subunit gamma</fullName>
    </alternativeName>
</protein>
<dbReference type="InterPro" id="IPR002026">
    <property type="entry name" value="Urease_gamma/gamma-beta_su"/>
</dbReference>
<keyword evidence="2 4" id="KW-0378">Hydrolase</keyword>
<comment type="subcellular location">
    <subcellularLocation>
        <location evidence="4 5">Cytoplasm</location>
    </subcellularLocation>
</comment>
<dbReference type="PANTHER" id="PTHR33569">
    <property type="entry name" value="UREASE"/>
    <property type="match status" value="1"/>
</dbReference>
<gene>
    <name evidence="4 6" type="primary">ureA</name>
    <name evidence="6" type="ORF">AVL55_14920</name>
</gene>
<evidence type="ECO:0000256" key="5">
    <source>
        <dbReference type="RuleBase" id="RU003850"/>
    </source>
</evidence>
<dbReference type="PIRSF" id="PIRSF001223">
    <property type="entry name" value="Urease_gamma"/>
    <property type="match status" value="1"/>
</dbReference>
<evidence type="ECO:0000256" key="2">
    <source>
        <dbReference type="ARBA" id="ARBA00022801"/>
    </source>
</evidence>
<dbReference type="OrthoDB" id="9797217at2"/>
<evidence type="ECO:0000256" key="3">
    <source>
        <dbReference type="ARBA" id="ARBA00047778"/>
    </source>
</evidence>
<name>A0A126Q2E2_ALTMA</name>
<dbReference type="UniPathway" id="UPA00258">
    <property type="reaction ID" value="UER00370"/>
</dbReference>
<dbReference type="EMBL" id="CP014323">
    <property type="protein sequence ID" value="AMJ99335.1"/>
    <property type="molecule type" value="Genomic_DNA"/>
</dbReference>
<dbReference type="GO" id="GO:0009039">
    <property type="term" value="F:urease activity"/>
    <property type="evidence" value="ECO:0007669"/>
    <property type="project" value="UniProtKB-UniRule"/>
</dbReference>
<dbReference type="RefSeq" id="WP_012519284.1">
    <property type="nucleotide sequence ID" value="NZ_CP014323.1"/>
</dbReference>
<sequence length="100" mass="11304">MDLLPRERDKLLIFTAALLAERRLKRGVKLNYPEAMAYISMEIIEGARDGKTVAEMMDYGRTLLTKEQVMEGVSELIPEVQVEATFPDGTKLVTIHNPII</sequence>
<reference evidence="6 7" key="1">
    <citation type="submission" date="2015-12" db="EMBL/GenBank/DDBJ databases">
        <authorList>
            <person name="Shamseldin A."/>
            <person name="Moawad H."/>
            <person name="Abd El-Rahim W.M."/>
            <person name="Sadowsky M.J."/>
        </authorList>
    </citation>
    <scope>NUCLEOTIDE SEQUENCE [LARGE SCALE GENOMIC DNA]</scope>
    <source>
        <strain evidence="6 7">D7</strain>
    </source>
</reference>
<evidence type="ECO:0000256" key="4">
    <source>
        <dbReference type="HAMAP-Rule" id="MF_00739"/>
    </source>
</evidence>
<dbReference type="GO" id="GO:0005737">
    <property type="term" value="C:cytoplasm"/>
    <property type="evidence" value="ECO:0007669"/>
    <property type="project" value="UniProtKB-SubCell"/>
</dbReference>
<evidence type="ECO:0000313" key="6">
    <source>
        <dbReference type="EMBL" id="AMJ99335.1"/>
    </source>
</evidence>
<dbReference type="CDD" id="cd00390">
    <property type="entry name" value="Urease_gamma"/>
    <property type="match status" value="1"/>
</dbReference>
<dbReference type="AlphaFoldDB" id="A0A126Q2E2"/>